<evidence type="ECO:0000256" key="6">
    <source>
        <dbReference type="HAMAP-Rule" id="MF_00945"/>
    </source>
</evidence>
<dbReference type="SUPFAM" id="SSF54814">
    <property type="entry name" value="Prokaryotic type KH domain (KH-domain type II)"/>
    <property type="match status" value="2"/>
</dbReference>
<evidence type="ECO:0000259" key="8">
    <source>
        <dbReference type="SMART" id="SM00322"/>
    </source>
</evidence>
<dbReference type="CDD" id="cd22530">
    <property type="entry name" value="KH-II_NusA_arch_rpt1"/>
    <property type="match status" value="1"/>
</dbReference>
<evidence type="ECO:0000256" key="5">
    <source>
        <dbReference type="ARBA" id="ARBA00023163"/>
    </source>
</evidence>
<dbReference type="Gene3D" id="3.30.300.20">
    <property type="match status" value="2"/>
</dbReference>
<keyword evidence="3 7" id="KW-0694">RNA-binding</keyword>
<keyword evidence="5 6" id="KW-0804">Transcription</keyword>
<evidence type="ECO:0000256" key="4">
    <source>
        <dbReference type="ARBA" id="ARBA00023015"/>
    </source>
</evidence>
<evidence type="ECO:0000256" key="2">
    <source>
        <dbReference type="ARBA" id="ARBA00022490"/>
    </source>
</evidence>
<feature type="domain" description="K Homology" evidence="8">
    <location>
        <begin position="34"/>
        <end position="101"/>
    </location>
</feature>
<dbReference type="EMBL" id="LFWZ01000047">
    <property type="protein sequence ID" value="KON29915.1"/>
    <property type="molecule type" value="Genomic_DNA"/>
</dbReference>
<dbReference type="NCBIfam" id="TIGR01952">
    <property type="entry name" value="nusA_arch"/>
    <property type="match status" value="1"/>
</dbReference>
<dbReference type="GO" id="GO:0006353">
    <property type="term" value="P:DNA-templated transcription termination"/>
    <property type="evidence" value="ECO:0007669"/>
    <property type="project" value="UniProtKB-UniRule"/>
</dbReference>
<dbReference type="HAMAP" id="MF_00945_A">
    <property type="entry name" value="NusA_A"/>
    <property type="match status" value="1"/>
</dbReference>
<dbReference type="Pfam" id="PF07650">
    <property type="entry name" value="KH_2"/>
    <property type="match status" value="1"/>
</dbReference>
<dbReference type="Pfam" id="PF26594">
    <property type="entry name" value="KH_NusA_2nd"/>
    <property type="match status" value="1"/>
</dbReference>
<evidence type="ECO:0000313" key="9">
    <source>
        <dbReference type="EMBL" id="KON29915.1"/>
    </source>
</evidence>
<dbReference type="InterPro" id="IPR058582">
    <property type="entry name" value="KH_NusA_2nd"/>
</dbReference>
<evidence type="ECO:0000256" key="1">
    <source>
        <dbReference type="ARBA" id="ARBA00022472"/>
    </source>
</evidence>
<keyword evidence="1 6" id="KW-0806">Transcription termination</keyword>
<dbReference type="InterPro" id="IPR010212">
    <property type="entry name" value="NusA_arc"/>
</dbReference>
<evidence type="ECO:0000256" key="3">
    <source>
        <dbReference type="ARBA" id="ARBA00022884"/>
    </source>
</evidence>
<name>A0A0M0BNJ1_9ARCH</name>
<dbReference type="GO" id="GO:0005829">
    <property type="term" value="C:cytosol"/>
    <property type="evidence" value="ECO:0007669"/>
    <property type="project" value="TreeGrafter"/>
</dbReference>
<comment type="function">
    <text evidence="6">Participates in transcription termination.</text>
</comment>
<dbReference type="PANTHER" id="PTHR22648:SF0">
    <property type="entry name" value="TRANSCRIPTION TERMINATION_ANTITERMINATION PROTEIN NUSA"/>
    <property type="match status" value="1"/>
</dbReference>
<evidence type="ECO:0000256" key="7">
    <source>
        <dbReference type="PROSITE-ProRule" id="PRU00117"/>
    </source>
</evidence>
<dbReference type="AlphaFoldDB" id="A0A0M0BNJ1"/>
<comment type="caution">
    <text evidence="9">The sequence shown here is derived from an EMBL/GenBank/DDBJ whole genome shotgun (WGS) entry which is preliminary data.</text>
</comment>
<accession>A0A0M0BNJ1</accession>
<reference evidence="9 10" key="1">
    <citation type="submission" date="2015-06" db="EMBL/GenBank/DDBJ databases">
        <title>New insights into the roles of widespread benthic archaea in carbon and nitrogen cycling.</title>
        <authorList>
            <person name="Lazar C.S."/>
            <person name="Baker B.J."/>
            <person name="Seitz K.W."/>
            <person name="Hyde A.S."/>
            <person name="Dick G.J."/>
            <person name="Hinrichs K.-U."/>
            <person name="Teske A.P."/>
        </authorList>
    </citation>
    <scope>NUCLEOTIDE SEQUENCE [LARGE SCALE GENOMIC DNA]</scope>
    <source>
        <strain evidence="9">DG-45</strain>
    </source>
</reference>
<dbReference type="Proteomes" id="UP000037210">
    <property type="component" value="Unassembled WGS sequence"/>
</dbReference>
<dbReference type="InterPro" id="IPR030842">
    <property type="entry name" value="TF_NusA_bacterial"/>
</dbReference>
<dbReference type="GO" id="GO:0003723">
    <property type="term" value="F:RNA binding"/>
    <property type="evidence" value="ECO:0007669"/>
    <property type="project" value="UniProtKB-UniRule"/>
</dbReference>
<dbReference type="GO" id="GO:0031564">
    <property type="term" value="P:transcription antitermination"/>
    <property type="evidence" value="ECO:0007669"/>
    <property type="project" value="InterPro"/>
</dbReference>
<dbReference type="PROSITE" id="PS50084">
    <property type="entry name" value="KH_TYPE_1"/>
    <property type="match status" value="1"/>
</dbReference>
<dbReference type="InterPro" id="IPR015946">
    <property type="entry name" value="KH_dom-like_a/b"/>
</dbReference>
<dbReference type="PANTHER" id="PTHR22648">
    <property type="entry name" value="TRANSCRIPTION TERMINATION FACTOR NUSA"/>
    <property type="match status" value="1"/>
</dbReference>
<proteinExistence type="inferred from homology"/>
<organism evidence="9 10">
    <name type="scientific">miscellaneous Crenarchaeota group-15 archaeon DG-45</name>
    <dbReference type="NCBI Taxonomy" id="1685127"/>
    <lineage>
        <taxon>Archaea</taxon>
        <taxon>Candidatus Bathyarchaeota</taxon>
        <taxon>MCG-15</taxon>
    </lineage>
</organism>
<dbReference type="InterPro" id="IPR004044">
    <property type="entry name" value="KH_dom_type_2"/>
</dbReference>
<protein>
    <recommendedName>
        <fullName evidence="6">Probable transcription termination protein NusA</fullName>
    </recommendedName>
</protein>
<comment type="subcellular location">
    <subcellularLocation>
        <location evidence="6">Cytoplasm</location>
    </subcellularLocation>
</comment>
<dbReference type="InterPro" id="IPR004087">
    <property type="entry name" value="KH_dom"/>
</dbReference>
<dbReference type="SMART" id="SM00322">
    <property type="entry name" value="KH"/>
    <property type="match status" value="1"/>
</dbReference>
<keyword evidence="4 6" id="KW-0805">Transcription regulation</keyword>
<sequence>MLSNIKITENEMKYMALLENMTGATIVDCIIDDDEETIIFAVKKGEVGLAVGRGGEKIKRFRKMTNKQVEVFEYIGDPVKFIRNALKPANVKDIRLVDRVDGGRIAMVNVVTKDKGIAIGRNGQNIKKIRFLAKRYFNLDTIVIS</sequence>
<gene>
    <name evidence="6" type="primary">nusA</name>
    <name evidence="9" type="ORF">AC482_05170</name>
</gene>
<evidence type="ECO:0000313" key="10">
    <source>
        <dbReference type="Proteomes" id="UP000037210"/>
    </source>
</evidence>
<dbReference type="InterPro" id="IPR009019">
    <property type="entry name" value="KH_sf_prok-type"/>
</dbReference>
<keyword evidence="2 6" id="KW-0963">Cytoplasm</keyword>
<comment type="similarity">
    <text evidence="6">Belongs to the NusA family.</text>
</comment>